<evidence type="ECO:0000313" key="2">
    <source>
        <dbReference type="EMBL" id="MBB5954325.1"/>
    </source>
</evidence>
<gene>
    <name evidence="2" type="ORF">FHS29_000895</name>
</gene>
<accession>A0A841CE75</accession>
<dbReference type="AlphaFoldDB" id="A0A841CE75"/>
<dbReference type="Proteomes" id="UP000547510">
    <property type="component" value="Unassembled WGS sequence"/>
</dbReference>
<dbReference type="EMBL" id="JACHJN010000001">
    <property type="protein sequence ID" value="MBB5954325.1"/>
    <property type="molecule type" value="Genomic_DNA"/>
</dbReference>
<protein>
    <submittedName>
        <fullName evidence="2">Uncharacterized protein</fullName>
    </submittedName>
</protein>
<proteinExistence type="predicted"/>
<keyword evidence="3" id="KW-1185">Reference proteome</keyword>
<organism evidence="2 3">
    <name type="scientific">Saccharothrix tamanrassetensis</name>
    <dbReference type="NCBI Taxonomy" id="1051531"/>
    <lineage>
        <taxon>Bacteria</taxon>
        <taxon>Bacillati</taxon>
        <taxon>Actinomycetota</taxon>
        <taxon>Actinomycetes</taxon>
        <taxon>Pseudonocardiales</taxon>
        <taxon>Pseudonocardiaceae</taxon>
        <taxon>Saccharothrix</taxon>
    </lineage>
</organism>
<feature type="region of interest" description="Disordered" evidence="1">
    <location>
        <begin position="29"/>
        <end position="51"/>
    </location>
</feature>
<evidence type="ECO:0000256" key="1">
    <source>
        <dbReference type="SAM" id="MobiDB-lite"/>
    </source>
</evidence>
<reference evidence="2 3" key="1">
    <citation type="submission" date="2020-08" db="EMBL/GenBank/DDBJ databases">
        <title>Genomic Encyclopedia of Type Strains, Phase III (KMG-III): the genomes of soil and plant-associated and newly described type strains.</title>
        <authorList>
            <person name="Whitman W."/>
        </authorList>
    </citation>
    <scope>NUCLEOTIDE SEQUENCE [LARGE SCALE GENOMIC DNA]</scope>
    <source>
        <strain evidence="2 3">CECT 8640</strain>
    </source>
</reference>
<name>A0A841CE75_9PSEU</name>
<evidence type="ECO:0000313" key="3">
    <source>
        <dbReference type="Proteomes" id="UP000547510"/>
    </source>
</evidence>
<comment type="caution">
    <text evidence="2">The sequence shown here is derived from an EMBL/GenBank/DDBJ whole genome shotgun (WGS) entry which is preliminary data.</text>
</comment>
<sequence length="51" mass="5246">MSNTRFATELAGIVFVPIRGVRTGPEYHNRTGFGIAPDGAGPGSSASAPTR</sequence>